<keyword evidence="9" id="KW-0229">DNA integration</keyword>
<evidence type="ECO:0000256" key="7">
    <source>
        <dbReference type="ARBA" id="ARBA00022842"/>
    </source>
</evidence>
<dbReference type="SUPFAM" id="SSF53098">
    <property type="entry name" value="Ribonuclease H-like"/>
    <property type="match status" value="1"/>
</dbReference>
<evidence type="ECO:0000256" key="8">
    <source>
        <dbReference type="ARBA" id="ARBA00022884"/>
    </source>
</evidence>
<dbReference type="Gene3D" id="3.30.420.10">
    <property type="entry name" value="Ribonuclease H-like superfamily/Ribonuclease H"/>
    <property type="match status" value="1"/>
</dbReference>
<keyword evidence="19" id="KW-1185">Reference proteome</keyword>
<keyword evidence="3" id="KW-0540">Nuclease</keyword>
<name>A0A9Q3ICV1_9BASI</name>
<dbReference type="InterPro" id="IPR001584">
    <property type="entry name" value="Integrase_cat-core"/>
</dbReference>
<dbReference type="InterPro" id="IPR039537">
    <property type="entry name" value="Retrotran_Ty1/copia-like"/>
</dbReference>
<dbReference type="GO" id="GO:0003723">
    <property type="term" value="F:RNA binding"/>
    <property type="evidence" value="ECO:0007669"/>
    <property type="project" value="UniProtKB-KW"/>
</dbReference>
<feature type="compositionally biased region" description="Basic and acidic residues" evidence="16">
    <location>
        <begin position="684"/>
        <end position="694"/>
    </location>
</feature>
<evidence type="ECO:0000256" key="12">
    <source>
        <dbReference type="ARBA" id="ARBA00023172"/>
    </source>
</evidence>
<evidence type="ECO:0000256" key="9">
    <source>
        <dbReference type="ARBA" id="ARBA00022908"/>
    </source>
</evidence>
<gene>
    <name evidence="18" type="ORF">O181_078241</name>
</gene>
<reference evidence="18" key="1">
    <citation type="submission" date="2021-03" db="EMBL/GenBank/DDBJ databases">
        <title>Draft genome sequence of rust myrtle Austropuccinia psidii MF-1, a brazilian biotype.</title>
        <authorList>
            <person name="Quecine M.C."/>
            <person name="Pachon D.M.R."/>
            <person name="Bonatelli M.L."/>
            <person name="Correr F.H."/>
            <person name="Franceschini L.M."/>
            <person name="Leite T.F."/>
            <person name="Margarido G.R.A."/>
            <person name="Almeida C.A."/>
            <person name="Ferrarezi J.A."/>
            <person name="Labate C.A."/>
        </authorList>
    </citation>
    <scope>NUCLEOTIDE SEQUENCE</scope>
    <source>
        <strain evidence="18">MF-1</strain>
    </source>
</reference>
<evidence type="ECO:0000256" key="5">
    <source>
        <dbReference type="ARBA" id="ARBA00022759"/>
    </source>
</evidence>
<proteinExistence type="predicted"/>
<feature type="region of interest" description="Disordered" evidence="16">
    <location>
        <begin position="663"/>
        <end position="733"/>
    </location>
</feature>
<evidence type="ECO:0000313" key="18">
    <source>
        <dbReference type="EMBL" id="MBW0538526.1"/>
    </source>
</evidence>
<organism evidence="18 19">
    <name type="scientific">Austropuccinia psidii MF-1</name>
    <dbReference type="NCBI Taxonomy" id="1389203"/>
    <lineage>
        <taxon>Eukaryota</taxon>
        <taxon>Fungi</taxon>
        <taxon>Dikarya</taxon>
        <taxon>Basidiomycota</taxon>
        <taxon>Pucciniomycotina</taxon>
        <taxon>Pucciniomycetes</taxon>
        <taxon>Pucciniales</taxon>
        <taxon>Sphaerophragmiaceae</taxon>
        <taxon>Austropuccinia</taxon>
    </lineage>
</organism>
<dbReference type="EMBL" id="AVOT02043105">
    <property type="protein sequence ID" value="MBW0538526.1"/>
    <property type="molecule type" value="Genomic_DNA"/>
</dbReference>
<keyword evidence="1" id="KW-0815">Transposition</keyword>
<dbReference type="AlphaFoldDB" id="A0A9Q3ICV1"/>
<keyword evidence="2" id="KW-0548">Nucleotidyltransferase</keyword>
<feature type="compositionally biased region" description="Pro residues" evidence="16">
    <location>
        <begin position="724"/>
        <end position="733"/>
    </location>
</feature>
<feature type="domain" description="Integrase catalytic" evidence="17">
    <location>
        <begin position="402"/>
        <end position="579"/>
    </location>
</feature>
<protein>
    <recommendedName>
        <fullName evidence="17">Integrase catalytic domain-containing protein</fullName>
    </recommendedName>
</protein>
<evidence type="ECO:0000259" key="17">
    <source>
        <dbReference type="PROSITE" id="PS50994"/>
    </source>
</evidence>
<dbReference type="Proteomes" id="UP000765509">
    <property type="component" value="Unassembled WGS sequence"/>
</dbReference>
<evidence type="ECO:0000256" key="13">
    <source>
        <dbReference type="ARBA" id="ARBA00023268"/>
    </source>
</evidence>
<keyword evidence="11" id="KW-0239">DNA-directed DNA polymerase</keyword>
<keyword evidence="11" id="KW-0808">Transferase</keyword>
<evidence type="ECO:0000256" key="6">
    <source>
        <dbReference type="ARBA" id="ARBA00022801"/>
    </source>
</evidence>
<evidence type="ECO:0000313" key="19">
    <source>
        <dbReference type="Proteomes" id="UP000765509"/>
    </source>
</evidence>
<dbReference type="PROSITE" id="PS50994">
    <property type="entry name" value="INTEGRASE"/>
    <property type="match status" value="1"/>
</dbReference>
<dbReference type="GO" id="GO:0003964">
    <property type="term" value="F:RNA-directed DNA polymerase activity"/>
    <property type="evidence" value="ECO:0007669"/>
    <property type="project" value="UniProtKB-KW"/>
</dbReference>
<keyword evidence="13" id="KW-0511">Multifunctional enzyme</keyword>
<dbReference type="GO" id="GO:0003887">
    <property type="term" value="F:DNA-directed DNA polymerase activity"/>
    <property type="evidence" value="ECO:0007669"/>
    <property type="project" value="UniProtKB-KW"/>
</dbReference>
<accession>A0A9Q3ICV1</accession>
<evidence type="ECO:0000256" key="14">
    <source>
        <dbReference type="ARBA" id="ARBA00048173"/>
    </source>
</evidence>
<dbReference type="PANTHER" id="PTHR42648:SF11">
    <property type="entry name" value="TRANSPOSON TY4-P GAG-POL POLYPROTEIN"/>
    <property type="match status" value="1"/>
</dbReference>
<dbReference type="Pfam" id="PF07727">
    <property type="entry name" value="RVT_2"/>
    <property type="match status" value="1"/>
</dbReference>
<evidence type="ECO:0000256" key="10">
    <source>
        <dbReference type="ARBA" id="ARBA00022918"/>
    </source>
</evidence>
<evidence type="ECO:0000256" key="4">
    <source>
        <dbReference type="ARBA" id="ARBA00022723"/>
    </source>
</evidence>
<keyword evidence="10" id="KW-0695">RNA-directed DNA polymerase</keyword>
<dbReference type="GO" id="GO:0046872">
    <property type="term" value="F:metal ion binding"/>
    <property type="evidence" value="ECO:0007669"/>
    <property type="project" value="UniProtKB-KW"/>
</dbReference>
<evidence type="ECO:0000256" key="16">
    <source>
        <dbReference type="SAM" id="MobiDB-lite"/>
    </source>
</evidence>
<evidence type="ECO:0000256" key="3">
    <source>
        <dbReference type="ARBA" id="ARBA00022722"/>
    </source>
</evidence>
<dbReference type="OrthoDB" id="7691805at2759"/>
<dbReference type="GO" id="GO:0032196">
    <property type="term" value="P:transposition"/>
    <property type="evidence" value="ECO:0007669"/>
    <property type="project" value="UniProtKB-KW"/>
</dbReference>
<keyword evidence="12" id="KW-0233">DNA recombination</keyword>
<comment type="catalytic activity">
    <reaction evidence="14">
        <text>DNA(n) + a 2'-deoxyribonucleoside 5'-triphosphate = DNA(n+1) + diphosphate</text>
        <dbReference type="Rhea" id="RHEA:22508"/>
        <dbReference type="Rhea" id="RHEA-COMP:17339"/>
        <dbReference type="Rhea" id="RHEA-COMP:17340"/>
        <dbReference type="ChEBI" id="CHEBI:33019"/>
        <dbReference type="ChEBI" id="CHEBI:61560"/>
        <dbReference type="ChEBI" id="CHEBI:173112"/>
        <dbReference type="EC" id="2.7.7.49"/>
    </reaction>
</comment>
<dbReference type="InterPro" id="IPR012337">
    <property type="entry name" value="RNaseH-like_sf"/>
</dbReference>
<keyword evidence="5" id="KW-0255">Endonuclease</keyword>
<dbReference type="CDD" id="cd09272">
    <property type="entry name" value="RNase_HI_RT_Ty1"/>
    <property type="match status" value="1"/>
</dbReference>
<evidence type="ECO:0000256" key="2">
    <source>
        <dbReference type="ARBA" id="ARBA00022695"/>
    </source>
</evidence>
<evidence type="ECO:0000256" key="15">
    <source>
        <dbReference type="ARBA" id="ARBA00049244"/>
    </source>
</evidence>
<dbReference type="GO" id="GO:0006310">
    <property type="term" value="P:DNA recombination"/>
    <property type="evidence" value="ECO:0007669"/>
    <property type="project" value="UniProtKB-KW"/>
</dbReference>
<keyword evidence="4" id="KW-0479">Metal-binding</keyword>
<dbReference type="GO" id="GO:0004519">
    <property type="term" value="F:endonuclease activity"/>
    <property type="evidence" value="ECO:0007669"/>
    <property type="project" value="UniProtKB-KW"/>
</dbReference>
<dbReference type="GO" id="GO:0015074">
    <property type="term" value="P:DNA integration"/>
    <property type="evidence" value="ECO:0007669"/>
    <property type="project" value="UniProtKB-KW"/>
</dbReference>
<dbReference type="InterPro" id="IPR013103">
    <property type="entry name" value="RVT_2"/>
</dbReference>
<keyword evidence="8" id="KW-0694">RNA-binding</keyword>
<feature type="compositionally biased region" description="Low complexity" evidence="16">
    <location>
        <begin position="700"/>
        <end position="710"/>
    </location>
</feature>
<comment type="catalytic activity">
    <reaction evidence="15">
        <text>DNA(n) + a 2'-deoxyribonucleoside 5'-triphosphate = DNA(n+1) + diphosphate</text>
        <dbReference type="Rhea" id="RHEA:22508"/>
        <dbReference type="Rhea" id="RHEA-COMP:17339"/>
        <dbReference type="Rhea" id="RHEA-COMP:17340"/>
        <dbReference type="ChEBI" id="CHEBI:33019"/>
        <dbReference type="ChEBI" id="CHEBI:61560"/>
        <dbReference type="ChEBI" id="CHEBI:173112"/>
        <dbReference type="EC" id="2.7.7.7"/>
    </reaction>
</comment>
<dbReference type="GO" id="GO:0016787">
    <property type="term" value="F:hydrolase activity"/>
    <property type="evidence" value="ECO:0007669"/>
    <property type="project" value="UniProtKB-KW"/>
</dbReference>
<comment type="caution">
    <text evidence="18">The sequence shown here is derived from an EMBL/GenBank/DDBJ whole genome shotgun (WGS) entry which is preliminary data.</text>
</comment>
<keyword evidence="7" id="KW-0460">Magnesium</keyword>
<dbReference type="GO" id="GO:0005634">
    <property type="term" value="C:nucleus"/>
    <property type="evidence" value="ECO:0007669"/>
    <property type="project" value="UniProtKB-ARBA"/>
</dbReference>
<sequence length="1100" mass="121172">MSNSTDSSVTLTEIKNVEKLSTSNFVTWQRGIVSSLDENDPVTLWKNIKDYYASSSAENIASNFGKLFSIKFPPSSSSLSESISSFCSTLKLLCTLSPTLFTGDIMPQALAFYVLIMFPETCRHVSTVVFHSIKVSTKIPTVEEVFKEVELDIIQRSGSEDDNNVALKVGAKEKKELCHKGKHNPLSNHSESECFQLHPEKREAYHKCRNNQLATGTGITLAACNSSISLSDQPILDNGCSNTIGPTNRGFLNTTHSKETLLAANGNSMEVVSEVTLCLKTSIGSLLIHKALVVPSVTSMLVSLGPYLNNGATLKGYKEGADLLDKHGKLILTTKIVNNVLLIDTASPNLACSAISGDPLTIHRTLGHPSVRVALKMHPGIDFSQLHCTSCSLSKSHCLPFAGTFPIPTQTLEVIHMDLCGPITPISRGGNRYIFQLTDGFSHMRFVYLLKEKADTYHFFSKFQTLVENQTSNAIKTVVSDNGGEFVNREFSSLLSTKGIKHLTTAPYTPQQNLVSKRGNRTLLEQIRVFLCDYKVPLKWWGEACSMAAYVLNQTPISSINYSTLISLWDPLKSQNISTLHPFGCTAIMHCLKANRTSKVDTTGICCMLIGIEDGHKNFFLFEPNSKNIYITHTCVFLDSEAFWPKFVSDHYPLSDLTEFPSIHSTTEDSSESPVPLLSAPNKPDTENAHHPSYPDESLSSTTSPIIPSSGEQPCPVDDTCPPTQHPLPPPNVPKGWTFNLVPDEAPNNIESTISSKNIVLGKRQSQPPSRFTGAVSRTAPQSFKEAMASPKANAWMFAIQKEFASLERHGVLEEVEGLDFHDTFAPIGCLATLCFLLGYCAEKDLDLHQMDVKTAFLHGDLDKSPRNWYLKIKNFFLTAGFCPSVVDPCLFIKDSANPCFVFIHVDDLVIGGANLDSFRAEINSTFDMKDLGELKFVLGMKVTRNRNVHLIFLTQELYIDKLLHTFKMNDCKPASTPQVPSSSLEPVSSSLASEEISINYRRAVGLLNYLVTCTRPDLASSASRLSQFLNNPGRVGDNSVISAFCDSDWGSNYDSRSFSGSCLFLHGPVGWKTSKQEVVSLSSTEAEYRSISNCFQDLC</sequence>
<evidence type="ECO:0000256" key="11">
    <source>
        <dbReference type="ARBA" id="ARBA00022932"/>
    </source>
</evidence>
<dbReference type="PANTHER" id="PTHR42648">
    <property type="entry name" value="TRANSPOSASE, PUTATIVE-RELATED"/>
    <property type="match status" value="1"/>
</dbReference>
<dbReference type="Pfam" id="PF00665">
    <property type="entry name" value="rve"/>
    <property type="match status" value="1"/>
</dbReference>
<evidence type="ECO:0000256" key="1">
    <source>
        <dbReference type="ARBA" id="ARBA00022578"/>
    </source>
</evidence>
<keyword evidence="6" id="KW-0378">Hydrolase</keyword>
<dbReference type="InterPro" id="IPR036397">
    <property type="entry name" value="RNaseH_sf"/>
</dbReference>